<sequence>MDRYPGRWWNPWTYLKNYVAETWELVLEQRQLYKEDQEIRRLERENRRALCDSRNQESTSTEAPEAVQNSTPLWERKVKKSRKVDPKDPLAKHVYHLENPYMNPFEEPEPKIWHAPGTPEAKLEMEKRKKERRKEKKRSDIPNPNKEPKKIGRPRSPKAKKLPRVKNAPTRSPDSPDPSDAVEPAPFDALLRAIAIVHPELI</sequence>
<feature type="region of interest" description="Disordered" evidence="1">
    <location>
        <begin position="108"/>
        <end position="184"/>
    </location>
</feature>
<protein>
    <submittedName>
        <fullName evidence="2">Uncharacterized protein</fullName>
    </submittedName>
</protein>
<evidence type="ECO:0000313" key="2">
    <source>
        <dbReference type="EMBL" id="UMM32500.1"/>
    </source>
</evidence>
<evidence type="ECO:0000313" key="3">
    <source>
        <dbReference type="Proteomes" id="UP000829354"/>
    </source>
</evidence>
<proteinExistence type="predicted"/>
<name>A0AAE9EVJ9_CAEBR</name>
<organism evidence="2 3">
    <name type="scientific">Caenorhabditis briggsae</name>
    <dbReference type="NCBI Taxonomy" id="6238"/>
    <lineage>
        <taxon>Eukaryota</taxon>
        <taxon>Metazoa</taxon>
        <taxon>Ecdysozoa</taxon>
        <taxon>Nematoda</taxon>
        <taxon>Chromadorea</taxon>
        <taxon>Rhabditida</taxon>
        <taxon>Rhabditina</taxon>
        <taxon>Rhabditomorpha</taxon>
        <taxon>Rhabditoidea</taxon>
        <taxon>Rhabditidae</taxon>
        <taxon>Peloderinae</taxon>
        <taxon>Caenorhabditis</taxon>
    </lineage>
</organism>
<dbReference type="EMBL" id="CP092624">
    <property type="protein sequence ID" value="UMM32500.1"/>
    <property type="molecule type" value="Genomic_DNA"/>
</dbReference>
<evidence type="ECO:0000256" key="1">
    <source>
        <dbReference type="SAM" id="MobiDB-lite"/>
    </source>
</evidence>
<dbReference type="Proteomes" id="UP000829354">
    <property type="component" value="Chromosome V"/>
</dbReference>
<feature type="compositionally biased region" description="Basic residues" evidence="1">
    <location>
        <begin position="151"/>
        <end position="164"/>
    </location>
</feature>
<reference evidence="2 3" key="1">
    <citation type="submission" date="2022-04" db="EMBL/GenBank/DDBJ databases">
        <title>Chromosome-level reference genomes for two strains of Caenorhabditis briggsae: an improved platform for comparative genomics.</title>
        <authorList>
            <person name="Stevens L."/>
            <person name="Andersen E."/>
        </authorList>
    </citation>
    <scope>NUCLEOTIDE SEQUENCE [LARGE SCALE GENOMIC DNA]</scope>
    <source>
        <strain evidence="2">VX34</strain>
        <tissue evidence="2">Whole-organism</tissue>
    </source>
</reference>
<dbReference type="AlphaFoldDB" id="A0AAE9EVJ9"/>
<keyword evidence="3" id="KW-1185">Reference proteome</keyword>
<gene>
    <name evidence="2" type="ORF">L5515_006266</name>
</gene>
<accession>A0AAE9EVJ9</accession>
<feature type="region of interest" description="Disordered" evidence="1">
    <location>
        <begin position="50"/>
        <end position="86"/>
    </location>
</feature>
<feature type="compositionally biased region" description="Polar residues" evidence="1">
    <location>
        <begin position="56"/>
        <end position="72"/>
    </location>
</feature>